<dbReference type="Proteomes" id="UP000051952">
    <property type="component" value="Unassembled WGS sequence"/>
</dbReference>
<feature type="region of interest" description="Disordered" evidence="1">
    <location>
        <begin position="61"/>
        <end position="83"/>
    </location>
</feature>
<feature type="compositionally biased region" description="Low complexity" evidence="1">
    <location>
        <begin position="235"/>
        <end position="249"/>
    </location>
</feature>
<name>A0A0S4JK68_BODSA</name>
<dbReference type="AlphaFoldDB" id="A0A0S4JK68"/>
<proteinExistence type="predicted"/>
<feature type="compositionally biased region" description="Polar residues" evidence="1">
    <location>
        <begin position="61"/>
        <end position="70"/>
    </location>
</feature>
<evidence type="ECO:0000256" key="1">
    <source>
        <dbReference type="SAM" id="MobiDB-lite"/>
    </source>
</evidence>
<protein>
    <submittedName>
        <fullName evidence="2">Uncharacterized protein</fullName>
    </submittedName>
</protein>
<feature type="region of interest" description="Disordered" evidence="1">
    <location>
        <begin position="311"/>
        <end position="370"/>
    </location>
</feature>
<feature type="compositionally biased region" description="Basic and acidic residues" evidence="1">
    <location>
        <begin position="315"/>
        <end position="325"/>
    </location>
</feature>
<dbReference type="VEuPathDB" id="TriTrypDB:BSAL_22165"/>
<evidence type="ECO:0000313" key="3">
    <source>
        <dbReference type="Proteomes" id="UP000051952"/>
    </source>
</evidence>
<keyword evidence="3" id="KW-1185">Reference proteome</keyword>
<gene>
    <name evidence="2" type="ORF">BSAL_22165</name>
</gene>
<organism evidence="2 3">
    <name type="scientific">Bodo saltans</name>
    <name type="common">Flagellated protozoan</name>
    <dbReference type="NCBI Taxonomy" id="75058"/>
    <lineage>
        <taxon>Eukaryota</taxon>
        <taxon>Discoba</taxon>
        <taxon>Euglenozoa</taxon>
        <taxon>Kinetoplastea</taxon>
        <taxon>Metakinetoplastina</taxon>
        <taxon>Eubodonida</taxon>
        <taxon>Bodonidae</taxon>
        <taxon>Bodo</taxon>
    </lineage>
</organism>
<feature type="region of interest" description="Disordered" evidence="1">
    <location>
        <begin position="206"/>
        <end position="286"/>
    </location>
</feature>
<accession>A0A0S4JK68</accession>
<evidence type="ECO:0000313" key="2">
    <source>
        <dbReference type="EMBL" id="CUG89581.1"/>
    </source>
</evidence>
<dbReference type="EMBL" id="CYKH01001751">
    <property type="protein sequence ID" value="CUG89581.1"/>
    <property type="molecule type" value="Genomic_DNA"/>
</dbReference>
<reference evidence="3" key="1">
    <citation type="submission" date="2015-09" db="EMBL/GenBank/DDBJ databases">
        <authorList>
            <consortium name="Pathogen Informatics"/>
        </authorList>
    </citation>
    <scope>NUCLEOTIDE SEQUENCE [LARGE SCALE GENOMIC DNA]</scope>
    <source>
        <strain evidence="3">Lake Konstanz</strain>
    </source>
</reference>
<sequence length="527" mass="58434">MEPGLTTFGAINALFDQLGKPPMTRDEAVLAVETVAAEYRAVEAQTQATFAESQHAASQMTQSLSFTQSQLPPPGGAEGTAAATAQDVKEAPLLHTVKLLLESRGLKMEVLSKRELQDKHCRIAAADLIPGRRVAMLFDKQRGAMAGVFLDAKVVRHSVRNSMHLIVPVAEPCPWRRRVFGVSAIDAFHCIATFVYHAELDTEAQRNEDGDDEIAAEESSAQHRHQRTTKRAETASDSTSSAVSETSSSEWDEMASTRGSSSSDDDSENSRRRRRRKRIDAGQQQRAVVVAAPPVLPRRFGRMLTLQPNLLPKVQKQDNGKHADNVVDGGMMEANVDDEKSKRKRSREPSELVPATPSHSSSNDEVDDDPTMRVANFSLQPSATNEILSNDEIADEDRSVAVDAALKQRRVITWLEHPDYESRVRESTAINISRQVENLKDEAARSLQEFGFSCERLGPTGIIKLKFMPPTSMSSTAAANNTQNDPFTEVPTVAIASKYRERKHVKHSWTQRLVETERRGKLYNNTR</sequence>